<evidence type="ECO:0000256" key="1">
    <source>
        <dbReference type="ARBA" id="ARBA00001933"/>
    </source>
</evidence>
<dbReference type="InterPro" id="IPR050571">
    <property type="entry name" value="Class-IV_PLP-Dep_Aminotrnsfr"/>
</dbReference>
<comment type="caution">
    <text evidence="11">The sequence shown here is derived from an EMBL/GenBank/DDBJ whole genome shotgun (WGS) entry which is preliminary data.</text>
</comment>
<dbReference type="EMBL" id="JBHLVX010000058">
    <property type="protein sequence ID" value="MFC0269399.1"/>
    <property type="molecule type" value="Genomic_DNA"/>
</dbReference>
<comment type="pathway">
    <text evidence="7">Cofactor biosynthesis; tetrahydrofolate biosynthesis; 4-aminobenzoate from chorismate: step 2/2.</text>
</comment>
<name>A0ABV6G771_9GAMM</name>
<keyword evidence="5" id="KW-0289">Folate biosynthesis</keyword>
<sequence length="273" mass="30326">MGEDGRAGFPLDDRGAAYGDGLFETVLVRDGEPLLWREHCERLEEGAARLGFEAPERAELDALPARAGAGEKILKIMLTRGSGGRGYALPDVASPRLRYRIVAFTPAAQRWREGVSMRLCRLRLAEQPLLAGLKHLNRLENVLARSEWQSPDIAEGLLRDQHERVVEATAMNVAWLENGRWLTPWLARCGVAGTLRRALLAQGLVAEVDDAGLERLVKASSLCLFNSVQGVWPVQRLFDETCSHRLGRWTITTTSGQRELQREAHSLLGHPLP</sequence>
<dbReference type="SUPFAM" id="SSF56752">
    <property type="entry name" value="D-aminoacid aminotransferase-like PLP-dependent enzymes"/>
    <property type="match status" value="1"/>
</dbReference>
<proteinExistence type="inferred from homology"/>
<comment type="subunit">
    <text evidence="3">Homodimer.</text>
</comment>
<dbReference type="RefSeq" id="WP_019951641.1">
    <property type="nucleotide sequence ID" value="NZ_JBHLVX010000058.1"/>
</dbReference>
<evidence type="ECO:0000256" key="7">
    <source>
        <dbReference type="ARBA" id="ARBA00035633"/>
    </source>
</evidence>
<dbReference type="Gene3D" id="3.20.10.10">
    <property type="entry name" value="D-amino Acid Aminotransferase, subunit A, domain 2"/>
    <property type="match status" value="1"/>
</dbReference>
<evidence type="ECO:0000256" key="2">
    <source>
        <dbReference type="ARBA" id="ARBA00009320"/>
    </source>
</evidence>
<comment type="similarity">
    <text evidence="2">Belongs to the class-IV pyridoxal-phosphate-dependent aminotransferase family.</text>
</comment>
<keyword evidence="12" id="KW-1185">Reference proteome</keyword>
<protein>
    <recommendedName>
        <fullName evidence="8 10">Aminodeoxychorismate lyase</fullName>
        <ecNumber evidence="8 10">4.1.3.38</ecNumber>
    </recommendedName>
</protein>
<dbReference type="EC" id="4.1.3.38" evidence="8 10"/>
<reference evidence="11 12" key="1">
    <citation type="submission" date="2024-09" db="EMBL/GenBank/DDBJ databases">
        <authorList>
            <person name="Sun Q."/>
            <person name="Mori K."/>
        </authorList>
    </citation>
    <scope>NUCLEOTIDE SEQUENCE [LARGE SCALE GENOMIC DNA]</scope>
    <source>
        <strain evidence="11 12">CCM 7415</strain>
    </source>
</reference>
<evidence type="ECO:0000256" key="8">
    <source>
        <dbReference type="ARBA" id="ARBA00035676"/>
    </source>
</evidence>
<dbReference type="Gene3D" id="3.30.470.10">
    <property type="match status" value="1"/>
</dbReference>
<comment type="catalytic activity">
    <reaction evidence="9">
        <text>4-amino-4-deoxychorismate = 4-aminobenzoate + pyruvate + H(+)</text>
        <dbReference type="Rhea" id="RHEA:16201"/>
        <dbReference type="ChEBI" id="CHEBI:15361"/>
        <dbReference type="ChEBI" id="CHEBI:15378"/>
        <dbReference type="ChEBI" id="CHEBI:17836"/>
        <dbReference type="ChEBI" id="CHEBI:58406"/>
        <dbReference type="EC" id="4.1.3.38"/>
    </reaction>
</comment>
<dbReference type="Pfam" id="PF01063">
    <property type="entry name" value="Aminotran_4"/>
    <property type="match status" value="1"/>
</dbReference>
<evidence type="ECO:0000256" key="5">
    <source>
        <dbReference type="ARBA" id="ARBA00022909"/>
    </source>
</evidence>
<keyword evidence="6 11" id="KW-0456">Lyase</keyword>
<dbReference type="Proteomes" id="UP001589814">
    <property type="component" value="Unassembled WGS sequence"/>
</dbReference>
<evidence type="ECO:0000256" key="10">
    <source>
        <dbReference type="NCBIfam" id="TIGR03461"/>
    </source>
</evidence>
<evidence type="ECO:0000313" key="12">
    <source>
        <dbReference type="Proteomes" id="UP001589814"/>
    </source>
</evidence>
<dbReference type="InterPro" id="IPR001544">
    <property type="entry name" value="Aminotrans_IV"/>
</dbReference>
<dbReference type="PANTHER" id="PTHR42743">
    <property type="entry name" value="AMINO-ACID AMINOTRANSFERASE"/>
    <property type="match status" value="1"/>
</dbReference>
<organism evidence="11 12">
    <name type="scientific">Kushneria aurantia</name>
    <dbReference type="NCBI Taxonomy" id="504092"/>
    <lineage>
        <taxon>Bacteria</taxon>
        <taxon>Pseudomonadati</taxon>
        <taxon>Pseudomonadota</taxon>
        <taxon>Gammaproteobacteria</taxon>
        <taxon>Oceanospirillales</taxon>
        <taxon>Halomonadaceae</taxon>
        <taxon>Kushneria</taxon>
    </lineage>
</organism>
<dbReference type="NCBIfam" id="TIGR03461">
    <property type="entry name" value="pabC_Proteo"/>
    <property type="match status" value="1"/>
</dbReference>
<evidence type="ECO:0000256" key="9">
    <source>
        <dbReference type="ARBA" id="ARBA00049529"/>
    </source>
</evidence>
<dbReference type="InterPro" id="IPR017824">
    <property type="entry name" value="Aminodeoxychorismate_lyase_IV"/>
</dbReference>
<keyword evidence="4" id="KW-0663">Pyridoxal phosphate</keyword>
<dbReference type="PANTHER" id="PTHR42743:SF2">
    <property type="entry name" value="AMINODEOXYCHORISMATE LYASE"/>
    <property type="match status" value="1"/>
</dbReference>
<dbReference type="InterPro" id="IPR043131">
    <property type="entry name" value="BCAT-like_N"/>
</dbReference>
<dbReference type="InterPro" id="IPR043132">
    <property type="entry name" value="BCAT-like_C"/>
</dbReference>
<evidence type="ECO:0000256" key="4">
    <source>
        <dbReference type="ARBA" id="ARBA00022898"/>
    </source>
</evidence>
<evidence type="ECO:0000313" key="11">
    <source>
        <dbReference type="EMBL" id="MFC0269399.1"/>
    </source>
</evidence>
<comment type="cofactor">
    <cofactor evidence="1">
        <name>pyridoxal 5'-phosphate</name>
        <dbReference type="ChEBI" id="CHEBI:597326"/>
    </cofactor>
</comment>
<evidence type="ECO:0000256" key="3">
    <source>
        <dbReference type="ARBA" id="ARBA00011738"/>
    </source>
</evidence>
<dbReference type="InterPro" id="IPR036038">
    <property type="entry name" value="Aminotransferase-like"/>
</dbReference>
<accession>A0ABV6G771</accession>
<dbReference type="GO" id="GO:0008696">
    <property type="term" value="F:4-amino-4-deoxychorismate lyase activity"/>
    <property type="evidence" value="ECO:0007669"/>
    <property type="project" value="UniProtKB-EC"/>
</dbReference>
<gene>
    <name evidence="11" type="primary">pabC</name>
    <name evidence="11" type="ORF">ACFFHW_15625</name>
</gene>
<evidence type="ECO:0000256" key="6">
    <source>
        <dbReference type="ARBA" id="ARBA00023239"/>
    </source>
</evidence>